<dbReference type="GeneID" id="20668200"/>
<dbReference type="InterPro" id="IPR036396">
    <property type="entry name" value="Cyt_P450_sf"/>
</dbReference>
<keyword evidence="4" id="KW-0349">Heme</keyword>
<protein>
    <submittedName>
        <fullName evidence="10">Cytochrome P450 monooxygenase 59</fullName>
    </submittedName>
</protein>
<reference evidence="10 11" key="1">
    <citation type="journal article" date="2012" name="New Phytol.">
        <title>Insight into trade-off between wood decay and parasitism from the genome of a fungal forest pathogen.</title>
        <authorList>
            <person name="Olson A."/>
            <person name="Aerts A."/>
            <person name="Asiegbu F."/>
            <person name="Belbahri L."/>
            <person name="Bouzid O."/>
            <person name="Broberg A."/>
            <person name="Canback B."/>
            <person name="Coutinho P.M."/>
            <person name="Cullen D."/>
            <person name="Dalman K."/>
            <person name="Deflorio G."/>
            <person name="van Diepen L.T."/>
            <person name="Dunand C."/>
            <person name="Duplessis S."/>
            <person name="Durling M."/>
            <person name="Gonthier P."/>
            <person name="Grimwood J."/>
            <person name="Fossdal C.G."/>
            <person name="Hansson D."/>
            <person name="Henrissat B."/>
            <person name="Hietala A."/>
            <person name="Himmelstrand K."/>
            <person name="Hoffmeister D."/>
            <person name="Hogberg N."/>
            <person name="James T.Y."/>
            <person name="Karlsson M."/>
            <person name="Kohler A."/>
            <person name="Kues U."/>
            <person name="Lee Y.H."/>
            <person name="Lin Y.C."/>
            <person name="Lind M."/>
            <person name="Lindquist E."/>
            <person name="Lombard V."/>
            <person name="Lucas S."/>
            <person name="Lunden K."/>
            <person name="Morin E."/>
            <person name="Murat C."/>
            <person name="Park J."/>
            <person name="Raffaello T."/>
            <person name="Rouze P."/>
            <person name="Salamov A."/>
            <person name="Schmutz J."/>
            <person name="Solheim H."/>
            <person name="Stahlberg J."/>
            <person name="Velez H."/>
            <person name="de Vries R.P."/>
            <person name="Wiebenga A."/>
            <person name="Woodward S."/>
            <person name="Yakovlev I."/>
            <person name="Garbelotto M."/>
            <person name="Martin F."/>
            <person name="Grigoriev I.V."/>
            <person name="Stenlid J."/>
        </authorList>
    </citation>
    <scope>NUCLEOTIDE SEQUENCE [LARGE SCALE GENOMIC DNA]</scope>
    <source>
        <strain evidence="10 11">TC 32-1</strain>
    </source>
</reference>
<dbReference type="RefSeq" id="XP_009546571.1">
    <property type="nucleotide sequence ID" value="XM_009548276.1"/>
</dbReference>
<evidence type="ECO:0000256" key="7">
    <source>
        <dbReference type="ARBA" id="ARBA00023004"/>
    </source>
</evidence>
<dbReference type="EMBL" id="KI925458">
    <property type="protein sequence ID" value="ETW81982.1"/>
    <property type="molecule type" value="Genomic_DNA"/>
</dbReference>
<keyword evidence="7" id="KW-0408">Iron</keyword>
<keyword evidence="5" id="KW-0479">Metal-binding</keyword>
<dbReference type="AlphaFoldDB" id="W4K828"/>
<dbReference type="Proteomes" id="UP000030671">
    <property type="component" value="Unassembled WGS sequence"/>
</dbReference>
<evidence type="ECO:0000256" key="3">
    <source>
        <dbReference type="ARBA" id="ARBA00010617"/>
    </source>
</evidence>
<keyword evidence="9" id="KW-0472">Membrane</keyword>
<dbReference type="OrthoDB" id="2789670at2759"/>
<feature type="transmembrane region" description="Helical" evidence="9">
    <location>
        <begin position="47"/>
        <end position="65"/>
    </location>
</feature>
<dbReference type="GO" id="GO:0020037">
    <property type="term" value="F:heme binding"/>
    <property type="evidence" value="ECO:0007669"/>
    <property type="project" value="InterPro"/>
</dbReference>
<evidence type="ECO:0000256" key="9">
    <source>
        <dbReference type="SAM" id="Phobius"/>
    </source>
</evidence>
<proteinExistence type="inferred from homology"/>
<keyword evidence="9" id="KW-0812">Transmembrane</keyword>
<evidence type="ECO:0000256" key="2">
    <source>
        <dbReference type="ARBA" id="ARBA00005179"/>
    </source>
</evidence>
<comment type="pathway">
    <text evidence="2">Secondary metabolite biosynthesis.</text>
</comment>
<dbReference type="KEGG" id="hir:HETIRDRAFT_169045"/>
<dbReference type="HOGENOM" id="CLU_001570_2_3_1"/>
<accession>W4K828</accession>
<dbReference type="PANTHER" id="PTHR46300">
    <property type="entry name" value="P450, PUTATIVE (EUROFUNG)-RELATED-RELATED"/>
    <property type="match status" value="1"/>
</dbReference>
<organism evidence="10 11">
    <name type="scientific">Heterobasidion irregulare (strain TC 32-1)</name>
    <dbReference type="NCBI Taxonomy" id="747525"/>
    <lineage>
        <taxon>Eukaryota</taxon>
        <taxon>Fungi</taxon>
        <taxon>Dikarya</taxon>
        <taxon>Basidiomycota</taxon>
        <taxon>Agaricomycotina</taxon>
        <taxon>Agaricomycetes</taxon>
        <taxon>Russulales</taxon>
        <taxon>Bondarzewiaceae</taxon>
        <taxon>Heterobasidion</taxon>
        <taxon>Heterobasidion annosum species complex</taxon>
    </lineage>
</organism>
<dbReference type="CDD" id="cd11065">
    <property type="entry name" value="CYP64-like"/>
    <property type="match status" value="1"/>
</dbReference>
<dbReference type="GO" id="GO:0004497">
    <property type="term" value="F:monooxygenase activity"/>
    <property type="evidence" value="ECO:0007669"/>
    <property type="project" value="UniProtKB-KW"/>
</dbReference>
<comment type="similarity">
    <text evidence="3">Belongs to the cytochrome P450 family.</text>
</comment>
<dbReference type="SUPFAM" id="SSF48264">
    <property type="entry name" value="Cytochrome P450"/>
    <property type="match status" value="1"/>
</dbReference>
<dbReference type="GO" id="GO:0005506">
    <property type="term" value="F:iron ion binding"/>
    <property type="evidence" value="ECO:0007669"/>
    <property type="project" value="InterPro"/>
</dbReference>
<gene>
    <name evidence="10" type="primary">cyp59</name>
    <name evidence="10" type="ORF">HETIRDRAFT_169045</name>
</gene>
<dbReference type="Gene3D" id="1.10.630.10">
    <property type="entry name" value="Cytochrome P450"/>
    <property type="match status" value="1"/>
</dbReference>
<dbReference type="PANTHER" id="PTHR46300:SF7">
    <property type="entry name" value="P450, PUTATIVE (EUROFUNG)-RELATED"/>
    <property type="match status" value="1"/>
</dbReference>
<dbReference type="InterPro" id="IPR050364">
    <property type="entry name" value="Cytochrome_P450_fung"/>
</dbReference>
<dbReference type="InterPro" id="IPR001128">
    <property type="entry name" value="Cyt_P450"/>
</dbReference>
<keyword evidence="8 10" id="KW-0503">Monooxygenase</keyword>
<keyword evidence="11" id="KW-1185">Reference proteome</keyword>
<name>W4K828_HETIT</name>
<comment type="cofactor">
    <cofactor evidence="1">
        <name>heme</name>
        <dbReference type="ChEBI" id="CHEBI:30413"/>
    </cofactor>
</comment>
<dbReference type="InParanoid" id="W4K828"/>
<evidence type="ECO:0000313" key="10">
    <source>
        <dbReference type="EMBL" id="ETW81982.1"/>
    </source>
</evidence>
<dbReference type="PRINTS" id="PR00463">
    <property type="entry name" value="EP450I"/>
</dbReference>
<evidence type="ECO:0000256" key="1">
    <source>
        <dbReference type="ARBA" id="ARBA00001971"/>
    </source>
</evidence>
<dbReference type="InterPro" id="IPR002401">
    <property type="entry name" value="Cyt_P450_E_grp-I"/>
</dbReference>
<evidence type="ECO:0000256" key="5">
    <source>
        <dbReference type="ARBA" id="ARBA00022723"/>
    </source>
</evidence>
<dbReference type="eggNOG" id="KOG0156">
    <property type="taxonomic scope" value="Eukaryota"/>
</dbReference>
<evidence type="ECO:0000256" key="6">
    <source>
        <dbReference type="ARBA" id="ARBA00023002"/>
    </source>
</evidence>
<dbReference type="Pfam" id="PF00067">
    <property type="entry name" value="p450"/>
    <property type="match status" value="1"/>
</dbReference>
<dbReference type="GO" id="GO:0016705">
    <property type="term" value="F:oxidoreductase activity, acting on paired donors, with incorporation or reduction of molecular oxygen"/>
    <property type="evidence" value="ECO:0007669"/>
    <property type="project" value="InterPro"/>
</dbReference>
<evidence type="ECO:0000256" key="4">
    <source>
        <dbReference type="ARBA" id="ARBA00022617"/>
    </source>
</evidence>
<sequence>MEGLRVVRCGNRRGFLWLQQNARVEKSLLIRVLPSTSPQNMLETVDFPILLVPLICLCLYLYMFYNPRLSIPPGPKPLPLLGNILSIPTHRPWETYALWAHKYKTDIVSVQALGHLTLVVNTIEAAKEMFERRSGIYSDRPRIPMVYLMEWDFNIALMPYSDGWRMRRKMLHQFLHSGAATQYRPLQKKSAVKLMKLLNTSPESFADHVKYFSGSIVMSIAYAHDIAESGDRYVDIAERAFEKLSGAMFPGAAVVNALPILRHLPKWFPGAGFKTHAEECIMLTRKMRHVPFEAVKRSMVSSPLNDSELVGDEAKGGDETEAVAIMDAAALAYAGGTDTTVSSINFAILALVLHPEVQRRAQAEIDSVVGRERLPDFEDSLPYIEALCREASRWGVVTPLGGVRCAYRDDVYRGWNIPKGTVIFFNSWAMLHNPVKYPDPDSFKPERFFKDDGTLNDDDVQAAFGFGRRVYSGQYLARASIWIMVACTLALFDIEPAKDATGHEIPIRVDYTNGSISHPLPFECCIRPRDKKAEKLIQGL</sequence>
<keyword evidence="6" id="KW-0560">Oxidoreductase</keyword>
<evidence type="ECO:0000313" key="11">
    <source>
        <dbReference type="Proteomes" id="UP000030671"/>
    </source>
</evidence>
<evidence type="ECO:0000256" key="8">
    <source>
        <dbReference type="ARBA" id="ARBA00023033"/>
    </source>
</evidence>
<keyword evidence="9" id="KW-1133">Transmembrane helix</keyword>